<accession>A0A7E5A0S5</accession>
<sequence>MNFPFSNTNRDTKEITNSSEQPNLSSNPVKQTTSVYMTEEGKQTLIKEIKEELINHFVENGSGSKGGSGSAKPDDPCNFMPLGVDPDLTSFITKVEMIEMVRDARKHAAKLTEAYDEETNDSTSLLKDY</sequence>
<evidence type="ECO:0000313" key="3">
    <source>
        <dbReference type="WBParaSite" id="Pan_g6837.t1"/>
    </source>
</evidence>
<evidence type="ECO:0000256" key="1">
    <source>
        <dbReference type="SAM" id="MobiDB-lite"/>
    </source>
</evidence>
<proteinExistence type="predicted"/>
<dbReference type="Proteomes" id="UP000492821">
    <property type="component" value="Unassembled WGS sequence"/>
</dbReference>
<feature type="region of interest" description="Disordered" evidence="1">
    <location>
        <begin position="58"/>
        <end position="78"/>
    </location>
</feature>
<dbReference type="WBParaSite" id="Pan_g6837.t1">
    <property type="protein sequence ID" value="Pan_g6837.t1"/>
    <property type="gene ID" value="Pan_g6837"/>
</dbReference>
<keyword evidence="2" id="KW-1185">Reference proteome</keyword>
<dbReference type="AlphaFoldDB" id="A0A7E5A0S5"/>
<reference evidence="2" key="1">
    <citation type="journal article" date="2013" name="Genetics">
        <title>The draft genome and transcriptome of Panagrellus redivivus are shaped by the harsh demands of a free-living lifestyle.</title>
        <authorList>
            <person name="Srinivasan J."/>
            <person name="Dillman A.R."/>
            <person name="Macchietto M.G."/>
            <person name="Heikkinen L."/>
            <person name="Lakso M."/>
            <person name="Fracchia K.M."/>
            <person name="Antoshechkin I."/>
            <person name="Mortazavi A."/>
            <person name="Wong G."/>
            <person name="Sternberg P.W."/>
        </authorList>
    </citation>
    <scope>NUCLEOTIDE SEQUENCE [LARGE SCALE GENOMIC DNA]</scope>
    <source>
        <strain evidence="2">MT8872</strain>
    </source>
</reference>
<name>A0A7E5A0S5_PANRE</name>
<reference evidence="3" key="2">
    <citation type="submission" date="2020-10" db="UniProtKB">
        <authorList>
            <consortium name="WormBaseParasite"/>
        </authorList>
    </citation>
    <scope>IDENTIFICATION</scope>
</reference>
<evidence type="ECO:0000313" key="2">
    <source>
        <dbReference type="Proteomes" id="UP000492821"/>
    </source>
</evidence>
<protein>
    <submittedName>
        <fullName evidence="3">Uncharacterized protein</fullName>
    </submittedName>
</protein>
<organism evidence="2 3">
    <name type="scientific">Panagrellus redivivus</name>
    <name type="common">Microworm</name>
    <dbReference type="NCBI Taxonomy" id="6233"/>
    <lineage>
        <taxon>Eukaryota</taxon>
        <taxon>Metazoa</taxon>
        <taxon>Ecdysozoa</taxon>
        <taxon>Nematoda</taxon>
        <taxon>Chromadorea</taxon>
        <taxon>Rhabditida</taxon>
        <taxon>Tylenchina</taxon>
        <taxon>Panagrolaimomorpha</taxon>
        <taxon>Panagrolaimoidea</taxon>
        <taxon>Panagrolaimidae</taxon>
        <taxon>Panagrellus</taxon>
    </lineage>
</organism>
<feature type="region of interest" description="Disordered" evidence="1">
    <location>
        <begin position="1"/>
        <end position="34"/>
    </location>
</feature>